<evidence type="ECO:0000313" key="6">
    <source>
        <dbReference type="EMBL" id="NYJ01829.1"/>
    </source>
</evidence>
<dbReference type="PROSITE" id="PS51257">
    <property type="entry name" value="PROKAR_LIPOPROTEIN"/>
    <property type="match status" value="1"/>
</dbReference>
<organism evidence="6 7">
    <name type="scientific">Nocardioides thalensis</name>
    <dbReference type="NCBI Taxonomy" id="1914755"/>
    <lineage>
        <taxon>Bacteria</taxon>
        <taxon>Bacillati</taxon>
        <taxon>Actinomycetota</taxon>
        <taxon>Actinomycetes</taxon>
        <taxon>Propionibacteriales</taxon>
        <taxon>Nocardioidaceae</taxon>
        <taxon>Nocardioides</taxon>
    </lineage>
</organism>
<keyword evidence="3" id="KW-0472">Membrane</keyword>
<dbReference type="InterPro" id="IPR029046">
    <property type="entry name" value="LolA/LolB/LppX"/>
</dbReference>
<dbReference type="RefSeq" id="WP_179668268.1">
    <property type="nucleotide sequence ID" value="NZ_JACCFP010000001.1"/>
</dbReference>
<dbReference type="EMBL" id="JACCFP010000001">
    <property type="protein sequence ID" value="NYJ01829.1"/>
    <property type="molecule type" value="Genomic_DNA"/>
</dbReference>
<keyword evidence="7" id="KW-1185">Reference proteome</keyword>
<feature type="region of interest" description="Disordered" evidence="4">
    <location>
        <begin position="33"/>
        <end position="52"/>
    </location>
</feature>
<dbReference type="SUPFAM" id="SSF89392">
    <property type="entry name" value="Prokaryotic lipoproteins and lipoprotein localization factors"/>
    <property type="match status" value="1"/>
</dbReference>
<evidence type="ECO:0000256" key="3">
    <source>
        <dbReference type="ARBA" id="ARBA00022475"/>
    </source>
</evidence>
<comment type="caution">
    <text evidence="6">The sequence shown here is derived from an EMBL/GenBank/DDBJ whole genome shotgun (WGS) entry which is preliminary data.</text>
</comment>
<sequence length="253" mass="26379">MTNRLPRSGAGQLAAGAMLALLAATTLTACTGEPEETAGQNDAADADEDGSVTPEEVMAYAKSLLDETSGVRISLKTNDEPPEGDYLAAAEGTITTQPAFDGTVSGRVMGFDASDIDVVSVDGELQVNVPVTGWTTFDPSEFCAPDPALLLDPESGVSSVLTAAEGLEEGEAERGGADNEVILTPFDGTVPGEAIQQILPCAEGDEFEATFRVNGDGYLDSADITGEFFPGVEDITYTIQVLEYDVEREITAP</sequence>
<reference evidence="6 7" key="1">
    <citation type="submission" date="2020-07" db="EMBL/GenBank/DDBJ databases">
        <title>Sequencing the genomes of 1000 actinobacteria strains.</title>
        <authorList>
            <person name="Klenk H.-P."/>
        </authorList>
    </citation>
    <scope>NUCLEOTIDE SEQUENCE [LARGE SCALE GENOMIC DNA]</scope>
    <source>
        <strain evidence="6 7">DSM 103833</strain>
    </source>
</reference>
<gene>
    <name evidence="6" type="ORF">HNR19_002527</name>
</gene>
<comment type="similarity">
    <text evidence="2">Belongs to the LppX/LprAFG lipoprotein family.</text>
</comment>
<evidence type="ECO:0000256" key="5">
    <source>
        <dbReference type="SAM" id="SignalP"/>
    </source>
</evidence>
<name>A0A853C3F7_9ACTN</name>
<protein>
    <submittedName>
        <fullName evidence="6">Lipoprotein LprG</fullName>
    </submittedName>
</protein>
<evidence type="ECO:0000256" key="4">
    <source>
        <dbReference type="SAM" id="MobiDB-lite"/>
    </source>
</evidence>
<keyword evidence="3" id="KW-1003">Cell membrane</keyword>
<dbReference type="Proteomes" id="UP000530424">
    <property type="component" value="Unassembled WGS sequence"/>
</dbReference>
<dbReference type="AlphaFoldDB" id="A0A853C3F7"/>
<evidence type="ECO:0000313" key="7">
    <source>
        <dbReference type="Proteomes" id="UP000530424"/>
    </source>
</evidence>
<evidence type="ECO:0000256" key="1">
    <source>
        <dbReference type="ARBA" id="ARBA00004196"/>
    </source>
</evidence>
<dbReference type="InterPro" id="IPR009830">
    <property type="entry name" value="LppX/LprAFG"/>
</dbReference>
<keyword evidence="6" id="KW-0449">Lipoprotein</keyword>
<dbReference type="PROSITE" id="PS00018">
    <property type="entry name" value="EF_HAND_1"/>
    <property type="match status" value="1"/>
</dbReference>
<dbReference type="InterPro" id="IPR018247">
    <property type="entry name" value="EF_Hand_1_Ca_BS"/>
</dbReference>
<comment type="subcellular location">
    <subcellularLocation>
        <location evidence="1">Cell envelope</location>
    </subcellularLocation>
</comment>
<evidence type="ECO:0000256" key="2">
    <source>
        <dbReference type="ARBA" id="ARBA00009194"/>
    </source>
</evidence>
<proteinExistence type="inferred from homology"/>
<accession>A0A853C3F7</accession>
<feature type="signal peptide" evidence="5">
    <location>
        <begin position="1"/>
        <end position="29"/>
    </location>
</feature>
<keyword evidence="5" id="KW-0732">Signal</keyword>
<dbReference type="Gene3D" id="2.50.20.20">
    <property type="match status" value="1"/>
</dbReference>
<dbReference type="GO" id="GO:0030313">
    <property type="term" value="C:cell envelope"/>
    <property type="evidence" value="ECO:0007669"/>
    <property type="project" value="UniProtKB-SubCell"/>
</dbReference>
<feature type="chain" id="PRO_5032697501" evidence="5">
    <location>
        <begin position="30"/>
        <end position="253"/>
    </location>
</feature>
<dbReference type="Pfam" id="PF07161">
    <property type="entry name" value="LppX_LprAFG"/>
    <property type="match status" value="1"/>
</dbReference>